<protein>
    <recommendedName>
        <fullName evidence="4">Carboxypeptidase regulatory-like domain-containing protein</fullName>
    </recommendedName>
</protein>
<organism evidence="2 3">
    <name type="scientific">Candidatus Iainarchaeum sp</name>
    <dbReference type="NCBI Taxonomy" id="3101447"/>
    <lineage>
        <taxon>Archaea</taxon>
        <taxon>Candidatus Iainarchaeota</taxon>
        <taxon>Candidatus Iainarchaeia</taxon>
        <taxon>Candidatus Iainarchaeales</taxon>
        <taxon>Candidatus Iainarchaeaceae</taxon>
        <taxon>Candidatus Iainarchaeum</taxon>
    </lineage>
</organism>
<keyword evidence="1" id="KW-0472">Membrane</keyword>
<name>A0A7J4IU19_9ARCH</name>
<evidence type="ECO:0000256" key="1">
    <source>
        <dbReference type="SAM" id="Phobius"/>
    </source>
</evidence>
<feature type="transmembrane region" description="Helical" evidence="1">
    <location>
        <begin position="41"/>
        <end position="60"/>
    </location>
</feature>
<accession>A0A7J4IU19</accession>
<proteinExistence type="predicted"/>
<sequence length="2249" mass="245787">MGLKEIYYSLEDKYYAFLDRLNESIPVYKVIDPIDRIVPSFALFSAIFLLILIAVLYIIFSSFLPVAKGSLSVVVKSQDGEPLQNATVLVSGQALEFPVEEKTNKSGRALVEELEQGKEYSVEVEKRNYRKATETVVLDEAEKLLMVELERETPPPSPITIEFTDSSGKKMDGRTIQVHFSCTNSQVALLQADFSVTSGEITITPPEDCGLLSVRATASGFKPLEAIIDRGGKVLRFEAEETAKGSILFVVRDSETDRLLNGIKVSVFDLQDFPVGVPRFTDRGEAVFSIEPGSYKAIIEDESSDYGSEEVSFSVQERESSTREVELSKQVKAFLNVSVIEGSSGEELNGASIFVRKENGARVASKELEEDESTAIFALTDSGVYIVSASKEGFLVSSPVRVDTTGLDLEEEVDVVIELEQCTPTTCGIIRVKVEDEEGLTVENAVVYLLDPATGFLLSEYGSKVTDANGLTSAFTNVKEGSYKATAQKYPASGTSNALEVDMTAENIITVVMVIGDGTIEVIATDLDGREVPFALAELRTHSGEVLGTISLDEEGKGSLSTKADKRVYAIVTADGFSRFVSNSRQVFRNEKVTIKAVLEREISGDKATVRWFGLFDESGNRIEDALGAGETYIARFQLLVPENNDFFESGLHVRVGEKRLLENDMILIAGINAPETTIVKGTSFTPETGTNEDYDNLTNADAKWANIVWIGETGEVEGGIYNVEVELKVKRETTPGFELPVFYRAWALSDFDGYVRDPVDARLGNSESTSARHALYAEAYKQPFFEGATQLCDENFCYSERVVDLSEGLILKDTPYEARVFSDYIVLFSITNNSSTRHDNATLHVLNEDTEGNDADVLGIEDYNIVNADSELFSSSTRAFEIGPIGLGNFSPFRSVNSDLLVRPRKMEDSNLRLRIVSAGNEVLEKRINFTVVSESDLNVIVEPDTLPAFLPIDLLVKVRFKEGNNAGLPAARANVIVSRIAPDRSESSSSKKTDAAGNALFQICQGNGCSPSTKVRIEVQLAGYGSEVIEKEITARVLSVSPEEIVSNLDLTEVTEERINLNLKNLVPKTVKVSNVRISGAFNGLLELQQMNNFVQGSLPLEIEREQTKALTVLTSLSEQAQLIDAPVEVRGSLLLDVEEETLGVTWSFDVPLTVAINLAQPPSNGDCLIIEGTEVPNWRESTEEKVAINSFSITNSCITESNRPMDLKDLQATIDWTGEDGVVGQVELTVVNPETGESRSEILQESIWSELLPSIPAEQQFLATLKFLPKPSQRGKKAEFRVEIRGGLLTNRGEQAVNANETIDAELHIINLSECINFEPNAQEGLDLGTNESGEFTIDTAECGEIDLDLRFCNNDSECSGGTGRGITIAPSAGNKVTVNAGETFTLAVERGAALPGIYGIPVEARPPGGSWRQVAVLDVLIDPMEGEAFTLNRYDFILIGENAKDSVTLSNKWLEEGVSVNAGVCDWEEATDSLEFSGIGAIVGGAAGIGIGYLALAAFCLPCALVGAVIGALLPGLFGEEDKCDPNLTQNLVDWVINLAGTEAADETRSVPPDARDITVSDDRISAEWKLDITDVRSGGSSVPPPSGEFVQGFTDKKQDVGVIFTNSGLDESTAIYSIATFNALEHIHGDSTHAAPAVNCRAGNFGFYWIGGSDQGNCSPVSERNYSQSFHLRFKSRLQEETLPPVQGEMVACSTGTKFGRTGQDALPRVKLNWSWVEPAGIGVDSCDFDNPDYIYCDATQFTIELNKKIHRLYRFLEEQSFILECPSTPQGLEVTPEMTARGCWLERTTEVRGGVPQIIKFLDANPDISEAEKDEIRKLLKFKAYLVKDAYTTDFKQDFAKYYSETEFADADSYFTSIGSNSIGETYGFSKLFTESGAFNYTTKYTEQNFIQTPGLYEVELALFFGNDWRFFDEEGNPTVKITAVLLNIDDPFPNSPFYYTPFDGRVGIEGDDYHRQGYGVSYDLAGSEGLVNINNGPPAVQALTDIGSNPVVELDARIESGFFELNASPETRGSLLILENDGTQGGIVLQPARATPLLLKISSDATDEAFGAYYKLFINDTQTWVGNSLNYWSGAGACLDFSGVPVNEAFDERPDRLATEADAVLNWQNTYTVQWNEVLDSGDVYLQTIFYTDPLSNSVITVEEPKGSMEFITPDEQGASVSLNGISSMPYNNYAGGSVGNVGSIQDVFELVKQEEICITSSGTQASFWWNPKTIYEQPGTSRSIHQTAQELEAGASCIGYS</sequence>
<reference evidence="3" key="1">
    <citation type="journal article" date="2020" name="bioRxiv">
        <title>A rank-normalized archaeal taxonomy based on genome phylogeny resolves widespread incomplete and uneven classifications.</title>
        <authorList>
            <person name="Rinke C."/>
            <person name="Chuvochina M."/>
            <person name="Mussig A.J."/>
            <person name="Chaumeil P.-A."/>
            <person name="Waite D.W."/>
            <person name="Whitman W.B."/>
            <person name="Parks D.H."/>
            <person name="Hugenholtz P."/>
        </authorList>
    </citation>
    <scope>NUCLEOTIDE SEQUENCE [LARGE SCALE GENOMIC DNA]</scope>
</reference>
<evidence type="ECO:0000313" key="3">
    <source>
        <dbReference type="Proteomes" id="UP000577419"/>
    </source>
</evidence>
<dbReference type="Gene3D" id="2.60.40.1120">
    <property type="entry name" value="Carboxypeptidase-like, regulatory domain"/>
    <property type="match status" value="1"/>
</dbReference>
<dbReference type="EMBL" id="DUFG01000032">
    <property type="protein sequence ID" value="HIH08932.1"/>
    <property type="molecule type" value="Genomic_DNA"/>
</dbReference>
<keyword evidence="1" id="KW-1133">Transmembrane helix</keyword>
<gene>
    <name evidence="2" type="ORF">HA237_06220</name>
</gene>
<evidence type="ECO:0008006" key="4">
    <source>
        <dbReference type="Google" id="ProtNLM"/>
    </source>
</evidence>
<comment type="caution">
    <text evidence="2">The sequence shown here is derived from an EMBL/GenBank/DDBJ whole genome shotgun (WGS) entry which is preliminary data.</text>
</comment>
<keyword evidence="1" id="KW-0812">Transmembrane</keyword>
<evidence type="ECO:0000313" key="2">
    <source>
        <dbReference type="EMBL" id="HIH08932.1"/>
    </source>
</evidence>
<dbReference type="Proteomes" id="UP000577419">
    <property type="component" value="Unassembled WGS sequence"/>
</dbReference>